<feature type="coiled-coil region" evidence="14">
    <location>
        <begin position="1580"/>
        <end position="1673"/>
    </location>
</feature>
<dbReference type="Gene3D" id="3.30.70.1620">
    <property type="match status" value="1"/>
</dbReference>
<comment type="similarity">
    <text evidence="3">Belongs to the SMC family. SMC3 subfamily.</text>
</comment>
<evidence type="ECO:0000256" key="1">
    <source>
        <dbReference type="ARBA" id="ARBA00004123"/>
    </source>
</evidence>
<keyword evidence="13" id="KW-0868">Chloride</keyword>
<feature type="compositionally biased region" description="Low complexity" evidence="15">
    <location>
        <begin position="10"/>
        <end position="19"/>
    </location>
</feature>
<dbReference type="InterPro" id="IPR014743">
    <property type="entry name" value="Cl-channel_core"/>
</dbReference>
<dbReference type="SUPFAM" id="SSF54631">
    <property type="entry name" value="CBS-domain pair"/>
    <property type="match status" value="1"/>
</dbReference>
<feature type="domain" description="CBS" evidence="16">
    <location>
        <begin position="640"/>
        <end position="701"/>
    </location>
</feature>
<feature type="compositionally biased region" description="Basic and acidic residues" evidence="15">
    <location>
        <begin position="21"/>
        <end position="32"/>
    </location>
</feature>
<dbReference type="PANTHER" id="PTHR43977">
    <property type="entry name" value="STRUCTURAL MAINTENANCE OF CHROMOSOMES PROTEIN 3"/>
    <property type="match status" value="1"/>
</dbReference>
<comment type="subcellular location">
    <subcellularLocation>
        <location evidence="2 13">Membrane</location>
        <topology evidence="2 13">Multi-pass membrane protein</topology>
    </subcellularLocation>
    <subcellularLocation>
        <location evidence="1">Nucleus</location>
    </subcellularLocation>
</comment>
<dbReference type="Pfam" id="PF00654">
    <property type="entry name" value="Voltage_CLC"/>
    <property type="match status" value="1"/>
</dbReference>
<accession>A0A9W8L576</accession>
<keyword evidence="11" id="KW-0131">Cell cycle</keyword>
<gene>
    <name evidence="17" type="primary">SMC3</name>
    <name evidence="17" type="ORF">IWW39_002822</name>
</gene>
<dbReference type="OrthoDB" id="431497at2759"/>
<evidence type="ECO:0000256" key="6">
    <source>
        <dbReference type="ARBA" id="ARBA00022776"/>
    </source>
</evidence>
<dbReference type="GO" id="GO:0005694">
    <property type="term" value="C:chromosome"/>
    <property type="evidence" value="ECO:0007669"/>
    <property type="project" value="InterPro"/>
</dbReference>
<feature type="compositionally biased region" description="Acidic residues" evidence="15">
    <location>
        <begin position="33"/>
        <end position="43"/>
    </location>
</feature>
<keyword evidence="13" id="KW-0813">Transport</keyword>
<dbReference type="Gene3D" id="3.10.580.10">
    <property type="entry name" value="CBS-domain"/>
    <property type="match status" value="1"/>
</dbReference>
<evidence type="ECO:0000256" key="8">
    <source>
        <dbReference type="ARBA" id="ARBA00023054"/>
    </source>
</evidence>
<dbReference type="InterPro" id="IPR000644">
    <property type="entry name" value="CBS_dom"/>
</dbReference>
<feature type="transmembrane region" description="Helical" evidence="13">
    <location>
        <begin position="573"/>
        <end position="596"/>
    </location>
</feature>
<evidence type="ECO:0000256" key="5">
    <source>
        <dbReference type="ARBA" id="ARBA00022692"/>
    </source>
</evidence>
<dbReference type="InterPro" id="IPR003395">
    <property type="entry name" value="RecF/RecN/SMC_N"/>
</dbReference>
<dbReference type="InterPro" id="IPR046342">
    <property type="entry name" value="CBS_dom_sf"/>
</dbReference>
<dbReference type="Gene3D" id="1.10.3080.10">
    <property type="entry name" value="Clc chloride channel"/>
    <property type="match status" value="1"/>
</dbReference>
<evidence type="ECO:0000313" key="18">
    <source>
        <dbReference type="Proteomes" id="UP001151516"/>
    </source>
</evidence>
<organism evidence="17 18">
    <name type="scientific">Coemansia spiralis</name>
    <dbReference type="NCBI Taxonomy" id="417178"/>
    <lineage>
        <taxon>Eukaryota</taxon>
        <taxon>Fungi</taxon>
        <taxon>Fungi incertae sedis</taxon>
        <taxon>Zoopagomycota</taxon>
        <taxon>Kickxellomycotina</taxon>
        <taxon>Kickxellomycetes</taxon>
        <taxon>Kickxellales</taxon>
        <taxon>Kickxellaceae</taxon>
        <taxon>Coemansia</taxon>
    </lineage>
</organism>
<dbReference type="InterPro" id="IPR036277">
    <property type="entry name" value="SMC_hinge_sf"/>
</dbReference>
<dbReference type="Pfam" id="PF02463">
    <property type="entry name" value="SMC_N"/>
    <property type="match status" value="1"/>
</dbReference>
<evidence type="ECO:0000256" key="7">
    <source>
        <dbReference type="ARBA" id="ARBA00022989"/>
    </source>
</evidence>
<evidence type="ECO:0000256" key="3">
    <source>
        <dbReference type="ARBA" id="ARBA00005917"/>
    </source>
</evidence>
<dbReference type="SMART" id="SM00116">
    <property type="entry name" value="CBS"/>
    <property type="match status" value="2"/>
</dbReference>
<evidence type="ECO:0000313" key="17">
    <source>
        <dbReference type="EMBL" id="KAJ2687584.1"/>
    </source>
</evidence>
<evidence type="ECO:0000256" key="11">
    <source>
        <dbReference type="ARBA" id="ARBA00023306"/>
    </source>
</evidence>
<dbReference type="GO" id="GO:0016887">
    <property type="term" value="F:ATP hydrolysis activity"/>
    <property type="evidence" value="ECO:0007669"/>
    <property type="project" value="InterPro"/>
</dbReference>
<dbReference type="PROSITE" id="PS51371">
    <property type="entry name" value="CBS"/>
    <property type="match status" value="2"/>
</dbReference>
<dbReference type="GO" id="GO:0005524">
    <property type="term" value="F:ATP binding"/>
    <property type="evidence" value="ECO:0007669"/>
    <property type="project" value="InterPro"/>
</dbReference>
<keyword evidence="9 13" id="KW-0472">Membrane</keyword>
<dbReference type="InterPro" id="IPR041741">
    <property type="entry name" value="SMC3_ABC_euk"/>
</dbReference>
<keyword evidence="18" id="KW-1185">Reference proteome</keyword>
<evidence type="ECO:0000256" key="14">
    <source>
        <dbReference type="SAM" id="Coils"/>
    </source>
</evidence>
<dbReference type="CDD" id="cd03684">
    <property type="entry name" value="ClC_3_like"/>
    <property type="match status" value="1"/>
</dbReference>
<sequence>MSTGNNDSRSAPSPVSAVPGEHSHSLDGHQSDDEGSGYDSDDVPWFEDFGSGHSIVPMRRIRSSQEMLIQPSSGSDMDAITGWLYNGPLQRAKYQDFSTIDWIYDNTKARHYNSDLRARARNNGRLGKLELLADKSKPWLVLLAVGFAMGLIATCVSVSSQWLIDIKHGHCRTGFYLNRRFCCWNADDVCMDWVMWSEHLHTSWRWVEWLLQYMVFMLDAILFAAISTYLVTEYAPYAAGQGIAEIKTIMSGFMMRKFLGLRTLCIKCVGIVLSVASGLSLGKEGAMVHIACCCSNVFARVFKRVKGNEVERRELLSAASAAGISVAFGSPIAGVLFSLEQVSYYFPAKTMWRSLFCAAVAAVTLKFFNPFRNGKLVPFQVTYDRTWDLFELWFFVAIGVISGLAGTVQNRLTLYLMEYRQRSMLKNFARGEVVVVALATAAISYLSVYLRADTVTLVSNLFTECHSQDTDGLCSRGDRSGNIVSLVATSVIRVALTSVASGLAVPAGMFLPSMAAGASIGRAFGMVVQTLYEAHPTWRLFSACKPDVPCITPGVYALVGAASMLASTTRMTVTVVVIMFELTGALIYVLPIMLAVTVSKSVAEALDKDGYFEGIIHLNGYPYLSMEQEYVLQGGSDEIMTRASEMTVVRASGETLQGVVDILSGSSYSGFPVVGADGTMALVGYISRSDLSMVVERALDSSMYSGSSPCCFARDAPLEPADDMAQHTVDFRPWVDPTPITISYNTDVNVVAETFRQLGVRYVLVAHHGTLLGIITKKDVVRTVRMQSRNNFGRPTLFSLLSCGPDRVWPVWRLWRSPQQQQPPRGLGIFSSESQISIQGFKSYKDETTTDPLSPHHNVVVGRNGSGKSNFFAAVRFVLSDAYTSLGREERQSLLHEGTGPSTMSAYVEVVFDNSDNRFPTGKDETVIRRTIGLKKDDYSLDRKSSTKSEISNLLESAGFSRSNPYYIVPQGRITSLTHAKDAERLALLKEVAGTRVYESRRESSLKIVEETERTRAKITEDLALIEERLGELDAEKEELDKYRALDRERRCMEYAIYSLEQEDVVEQLDEIDIKREQLVIAVNARQEACSELERQAGDLEPEIRAAKQGLELLRLEREQLVNEAEEHARARAQIESAIQDLEQDRASGRDSITELRRAVDDLSREIRKRESELSRIESEYSKAVKAESALRERFDVADQQRKSLLQKQGRSGQFGSKRERDTWLNAEISRLEGSIQQQRQQFEAAESEQAEIQNRLKSIAASMTETRARAEASVQQISEMQAREIQLREEKDVKISQRKDLWRKEARLETERSDLHEELKRAERSLGGTVDRATSEGLQALPAIRERLGLSGIHGPLFELFEVDETYRTCVEAIAGSSLFHVVVDTDDTATKVLSELNRLKLGRLTFMPLNRLNPSAATYPGASDAIPMIERLVFNRRYQRAFQHVFGKTIICPSLDVGSGYARSMNLTAVTLEGDKVDRRGELMGGFVSRKGSRLEAAKSLAQIRARVQAADSQAKETLATLAVLDQEITGLHSTLQMLSARISQAGSDRSSTKQELKQLVKDEADTRVFGEGVSKSLATLRAQQRSAELELEALQSELQTPFVRGITAEERQVLERLLVEVDAQASELAKLSSRRVEVESRRNVLHHELGLGLRLRLEEAQRQLEQATAENPDKNIGLRSRELAKQARLQDDVSERLGSVHGEIEDKTREITELEGQLSAAQDNLENEARRAQKETEQLEKCLAQRNLYVQKKNEYMRNIQDLGVLPEEAFRSFNRTQIPKLAKKLHKANEKLKQFRHVNKKAFEQFSIFARQREGIQQRKQELDQSAASIEELISVLDQRKDEAIERTFKQVSKYFSDVFAKLVPAGKGALVMQRRTDQVADDENRDDLMDGDGSSSVENYIGVSIRVSFNSKTDEGLRMQQLSGGQKSLVALALIFAIQRCDPAPFYLFDEIDANLDAVYRTAVADMIHELSRDSQFVTTTFRPEMLVHADKFYGVTFENKVSHITTITQGAAVSFIEEAQPS</sequence>
<dbReference type="CDD" id="cd04591">
    <property type="entry name" value="CBS_pair_voltage-gated_CLC_euk_bac"/>
    <property type="match status" value="1"/>
</dbReference>
<dbReference type="SUPFAM" id="SSF52540">
    <property type="entry name" value="P-loop containing nucleoside triphosphate hydrolases"/>
    <property type="match status" value="1"/>
</dbReference>
<dbReference type="EMBL" id="JANBTX010000068">
    <property type="protein sequence ID" value="KAJ2687584.1"/>
    <property type="molecule type" value="Genomic_DNA"/>
</dbReference>
<evidence type="ECO:0000256" key="10">
    <source>
        <dbReference type="ARBA" id="ARBA00023242"/>
    </source>
</evidence>
<feature type="transmembrane region" description="Helical" evidence="13">
    <location>
        <begin position="286"/>
        <end position="303"/>
    </location>
</feature>
<dbReference type="FunFam" id="3.40.50.300:FF:000424">
    <property type="entry name" value="Structural maintenance of chromosomes 3"/>
    <property type="match status" value="1"/>
</dbReference>
<dbReference type="Pfam" id="PF00571">
    <property type="entry name" value="CBS"/>
    <property type="match status" value="1"/>
</dbReference>
<feature type="transmembrane region" description="Helical" evidence="13">
    <location>
        <begin position="259"/>
        <end position="280"/>
    </location>
</feature>
<dbReference type="FunFam" id="1.10.3080.10:FF:000011">
    <property type="entry name" value="Chloride channel protein"/>
    <property type="match status" value="1"/>
</dbReference>
<evidence type="ECO:0000256" key="9">
    <source>
        <dbReference type="ARBA" id="ARBA00023136"/>
    </source>
</evidence>
<evidence type="ECO:0000256" key="12">
    <source>
        <dbReference type="PROSITE-ProRule" id="PRU00703"/>
    </source>
</evidence>
<dbReference type="GO" id="GO:0051301">
    <property type="term" value="P:cell division"/>
    <property type="evidence" value="ECO:0007669"/>
    <property type="project" value="UniProtKB-KW"/>
</dbReference>
<feature type="transmembrane region" description="Helical" evidence="13">
    <location>
        <begin position="315"/>
        <end position="339"/>
    </location>
</feature>
<dbReference type="Proteomes" id="UP001151516">
    <property type="component" value="Unassembled WGS sequence"/>
</dbReference>
<comment type="caution">
    <text evidence="13">Lacks conserved residue(s) required for the propagation of feature annotation.</text>
</comment>
<dbReference type="CDD" id="cd03272">
    <property type="entry name" value="ABC_SMC3_euk"/>
    <property type="match status" value="1"/>
</dbReference>
<protein>
    <recommendedName>
        <fullName evidence="13">Chloride channel protein</fullName>
    </recommendedName>
</protein>
<keyword evidence="12" id="KW-0129">CBS domain</keyword>
<keyword evidence="7 13" id="KW-1133">Transmembrane helix</keyword>
<keyword evidence="13" id="KW-0406">Ion transport</keyword>
<feature type="region of interest" description="Disordered" evidence="15">
    <location>
        <begin position="1"/>
        <end position="43"/>
    </location>
</feature>
<feature type="transmembrane region" description="Helical" evidence="13">
    <location>
        <begin position="351"/>
        <end position="368"/>
    </location>
</feature>
<comment type="caution">
    <text evidence="17">The sequence shown here is derived from an EMBL/GenBank/DDBJ whole genome shotgun (WGS) entry which is preliminary data.</text>
</comment>
<keyword evidence="5 13" id="KW-0812">Transmembrane</keyword>
<dbReference type="SUPFAM" id="SSF81340">
    <property type="entry name" value="Clc chloride channel"/>
    <property type="match status" value="1"/>
</dbReference>
<dbReference type="SUPFAM" id="SSF75553">
    <property type="entry name" value="Smc hinge domain"/>
    <property type="match status" value="1"/>
</dbReference>
<dbReference type="GO" id="GO:0051276">
    <property type="term" value="P:chromosome organization"/>
    <property type="evidence" value="ECO:0007669"/>
    <property type="project" value="InterPro"/>
</dbReference>
<dbReference type="GO" id="GO:0005634">
    <property type="term" value="C:nucleus"/>
    <property type="evidence" value="ECO:0007669"/>
    <property type="project" value="UniProtKB-SubCell"/>
</dbReference>
<feature type="coiled-coil region" evidence="14">
    <location>
        <begin position="1229"/>
        <end position="1256"/>
    </location>
</feature>
<dbReference type="Pfam" id="PF06470">
    <property type="entry name" value="SMC_hinge"/>
    <property type="match status" value="1"/>
</dbReference>
<dbReference type="GO" id="GO:0005254">
    <property type="term" value="F:chloride channel activity"/>
    <property type="evidence" value="ECO:0007669"/>
    <property type="project" value="UniProtKB-UniRule"/>
</dbReference>
<evidence type="ECO:0000256" key="15">
    <source>
        <dbReference type="SAM" id="MobiDB-lite"/>
    </source>
</evidence>
<keyword evidence="8 14" id="KW-0175">Coiled coil</keyword>
<reference evidence="17" key="1">
    <citation type="submission" date="2022-07" db="EMBL/GenBank/DDBJ databases">
        <title>Phylogenomic reconstructions and comparative analyses of Kickxellomycotina fungi.</title>
        <authorList>
            <person name="Reynolds N.K."/>
            <person name="Stajich J.E."/>
            <person name="Barry K."/>
            <person name="Grigoriev I.V."/>
            <person name="Crous P."/>
            <person name="Smith M.E."/>
        </authorList>
    </citation>
    <scope>NUCLEOTIDE SEQUENCE</scope>
    <source>
        <strain evidence="17">CBS 109367</strain>
    </source>
</reference>
<feature type="coiled-coil region" evidence="14">
    <location>
        <begin position="1707"/>
        <end position="1748"/>
    </location>
</feature>
<evidence type="ECO:0000259" key="16">
    <source>
        <dbReference type="PROSITE" id="PS51371"/>
    </source>
</evidence>
<feature type="transmembrane region" description="Helical" evidence="13">
    <location>
        <begin position="389"/>
        <end position="408"/>
    </location>
</feature>
<evidence type="ECO:0000256" key="4">
    <source>
        <dbReference type="ARBA" id="ARBA00022618"/>
    </source>
</evidence>
<evidence type="ECO:0000256" key="13">
    <source>
        <dbReference type="RuleBase" id="RU361221"/>
    </source>
</evidence>
<keyword evidence="6" id="KW-0498">Mitosis</keyword>
<feature type="transmembrane region" description="Helical" evidence="13">
    <location>
        <begin position="139"/>
        <end position="164"/>
    </location>
</feature>
<dbReference type="InterPro" id="IPR027417">
    <property type="entry name" value="P-loop_NTPase"/>
</dbReference>
<name>A0A9W8L576_9FUNG</name>
<proteinExistence type="inferred from homology"/>
<dbReference type="GO" id="GO:0007059">
    <property type="term" value="P:chromosome segregation"/>
    <property type="evidence" value="ECO:0007669"/>
    <property type="project" value="UniProtKB-ARBA"/>
</dbReference>
<dbReference type="SMART" id="SM00968">
    <property type="entry name" value="SMC_hinge"/>
    <property type="match status" value="1"/>
</dbReference>
<dbReference type="InterPro" id="IPR001807">
    <property type="entry name" value="ClC"/>
</dbReference>
<evidence type="ECO:0000256" key="2">
    <source>
        <dbReference type="ARBA" id="ARBA00004141"/>
    </source>
</evidence>
<feature type="coiled-coil region" evidence="14">
    <location>
        <begin position="1104"/>
        <end position="1180"/>
    </location>
</feature>
<dbReference type="GO" id="GO:0016020">
    <property type="term" value="C:membrane"/>
    <property type="evidence" value="ECO:0007669"/>
    <property type="project" value="UniProtKB-SubCell"/>
</dbReference>
<dbReference type="FunFam" id="3.40.50.300:FF:000370">
    <property type="entry name" value="Structural maintenance of chromosomes 3"/>
    <property type="match status" value="1"/>
</dbReference>
<dbReference type="Gene3D" id="3.40.50.300">
    <property type="entry name" value="P-loop containing nucleotide triphosphate hydrolases"/>
    <property type="match status" value="2"/>
</dbReference>
<feature type="coiled-coil region" evidence="14">
    <location>
        <begin position="1009"/>
        <end position="1046"/>
    </location>
</feature>
<dbReference type="InterPro" id="IPR010935">
    <property type="entry name" value="SMC_hinge"/>
</dbReference>
<keyword evidence="4" id="KW-0132">Cell division</keyword>
<feature type="domain" description="CBS" evidence="16">
    <location>
        <begin position="735"/>
        <end position="792"/>
    </location>
</feature>
<comment type="similarity">
    <text evidence="13">Belongs to the chloride channel (TC 2.A.49) family.</text>
</comment>
<dbReference type="Gene3D" id="1.20.1060.20">
    <property type="match status" value="1"/>
</dbReference>
<keyword evidence="10" id="KW-0539">Nucleus</keyword>
<feature type="transmembrane region" description="Helical" evidence="13">
    <location>
        <begin position="428"/>
        <end position="450"/>
    </location>
</feature>
<feature type="transmembrane region" description="Helical" evidence="13">
    <location>
        <begin position="210"/>
        <end position="231"/>
    </location>
</feature>
<dbReference type="PRINTS" id="PR00762">
    <property type="entry name" value="CLCHANNEL"/>
</dbReference>